<feature type="compositionally biased region" description="Acidic residues" evidence="1">
    <location>
        <begin position="12"/>
        <end position="36"/>
    </location>
</feature>
<sequence length="130" mass="14995">MEKTQQEQNLGQEEDEEEEKEEEPSQQEEPEPEVEEAAPPSDEQPPSTQIDDPPVPAPPFDPSRMIGIIRRKSLIKELAAMYHAECLSYCQELLELQRKGDEPLIDLKLPEDLKKDAMRPPKRLKKNARH</sequence>
<proteinExistence type="predicted"/>
<evidence type="ECO:0000313" key="2">
    <source>
        <dbReference type="EMBL" id="PRQ29501.1"/>
    </source>
</evidence>
<feature type="region of interest" description="Disordered" evidence="1">
    <location>
        <begin position="1"/>
        <end position="64"/>
    </location>
</feature>
<dbReference type="EMBL" id="PDCK01000043">
    <property type="protein sequence ID" value="PRQ29501.1"/>
    <property type="molecule type" value="Genomic_DNA"/>
</dbReference>
<dbReference type="STRING" id="74649.A0A2P6Q5P4"/>
<dbReference type="PANTHER" id="PTHR37242">
    <property type="entry name" value="OS09G0569450 PROTEIN"/>
    <property type="match status" value="1"/>
</dbReference>
<reference evidence="2 3" key="1">
    <citation type="journal article" date="2018" name="Nat. Genet.">
        <title>The Rosa genome provides new insights in the design of modern roses.</title>
        <authorList>
            <person name="Bendahmane M."/>
        </authorList>
    </citation>
    <scope>NUCLEOTIDE SEQUENCE [LARGE SCALE GENOMIC DNA]</scope>
    <source>
        <strain evidence="3">cv. Old Blush</strain>
    </source>
</reference>
<name>A0A2P6Q5P4_ROSCH</name>
<dbReference type="Proteomes" id="UP000238479">
    <property type="component" value="Chromosome 5"/>
</dbReference>
<evidence type="ECO:0000313" key="3">
    <source>
        <dbReference type="Proteomes" id="UP000238479"/>
    </source>
</evidence>
<accession>A0A2P6Q5P4</accession>
<dbReference type="AlphaFoldDB" id="A0A2P6Q5P4"/>
<feature type="compositionally biased region" description="Low complexity" evidence="1">
    <location>
        <begin position="1"/>
        <end position="11"/>
    </location>
</feature>
<evidence type="ECO:0000256" key="1">
    <source>
        <dbReference type="SAM" id="MobiDB-lite"/>
    </source>
</evidence>
<dbReference type="Gramene" id="PRQ29501">
    <property type="protein sequence ID" value="PRQ29501"/>
    <property type="gene ID" value="RchiOBHm_Chr5g0014561"/>
</dbReference>
<keyword evidence="3" id="KW-1185">Reference proteome</keyword>
<organism evidence="2 3">
    <name type="scientific">Rosa chinensis</name>
    <name type="common">China rose</name>
    <dbReference type="NCBI Taxonomy" id="74649"/>
    <lineage>
        <taxon>Eukaryota</taxon>
        <taxon>Viridiplantae</taxon>
        <taxon>Streptophyta</taxon>
        <taxon>Embryophyta</taxon>
        <taxon>Tracheophyta</taxon>
        <taxon>Spermatophyta</taxon>
        <taxon>Magnoliopsida</taxon>
        <taxon>eudicotyledons</taxon>
        <taxon>Gunneridae</taxon>
        <taxon>Pentapetalae</taxon>
        <taxon>rosids</taxon>
        <taxon>fabids</taxon>
        <taxon>Rosales</taxon>
        <taxon>Rosaceae</taxon>
        <taxon>Rosoideae</taxon>
        <taxon>Rosoideae incertae sedis</taxon>
        <taxon>Rosa</taxon>
    </lineage>
</organism>
<protein>
    <submittedName>
        <fullName evidence="2">Uncharacterized protein</fullName>
    </submittedName>
</protein>
<dbReference type="PANTHER" id="PTHR37242:SF1">
    <property type="entry name" value="OS09G0569450 PROTEIN"/>
    <property type="match status" value="1"/>
</dbReference>
<dbReference type="OMA" id="AMYHAEC"/>
<dbReference type="OrthoDB" id="1906532at2759"/>
<gene>
    <name evidence="2" type="ORF">RchiOBHm_Chr5g0014561</name>
</gene>
<comment type="caution">
    <text evidence="2">The sequence shown here is derived from an EMBL/GenBank/DDBJ whole genome shotgun (WGS) entry which is preliminary data.</text>
</comment>